<dbReference type="Proteomes" id="UP000199236">
    <property type="component" value="Unassembled WGS sequence"/>
</dbReference>
<keyword evidence="4" id="KW-1185">Reference proteome</keyword>
<dbReference type="HAMAP" id="MF_00758">
    <property type="entry name" value="UPF0301"/>
    <property type="match status" value="1"/>
</dbReference>
<evidence type="ECO:0000256" key="1">
    <source>
        <dbReference type="ARBA" id="ARBA00009600"/>
    </source>
</evidence>
<dbReference type="PANTHER" id="PTHR30327:SF1">
    <property type="entry name" value="UPF0301 PROTEIN YQGE"/>
    <property type="match status" value="1"/>
</dbReference>
<dbReference type="GO" id="GO:0005829">
    <property type="term" value="C:cytosol"/>
    <property type="evidence" value="ECO:0007669"/>
    <property type="project" value="TreeGrafter"/>
</dbReference>
<dbReference type="Pfam" id="PF02622">
    <property type="entry name" value="DUF179"/>
    <property type="match status" value="1"/>
</dbReference>
<organism evidence="3 4">
    <name type="scientific">Cohaesibacter marisflavi</name>
    <dbReference type="NCBI Taxonomy" id="655353"/>
    <lineage>
        <taxon>Bacteria</taxon>
        <taxon>Pseudomonadati</taxon>
        <taxon>Pseudomonadota</taxon>
        <taxon>Alphaproteobacteria</taxon>
        <taxon>Hyphomicrobiales</taxon>
        <taxon>Cohaesibacteraceae</taxon>
    </lineage>
</organism>
<sequence>MHAVTFIDMIEHVTKQQSSIMPSSLEGQFLIAMPNLKGPHFERSVVYLCSHSEDGAMGLVVNHVSSQITFPDLLRQVDILSDEEDMINLPQPLQSMDVLDGGPVDQGRGFVLHSADYQLEASTLAVSSEICLTATVEILKALAEGKGPSSALLTLGYAGWSPGQLEDELQNNSWLTCNADRSLLFECAPDQRYEAGLKLLGIDLSMLSSEAGHA</sequence>
<reference evidence="3 4" key="1">
    <citation type="submission" date="2016-10" db="EMBL/GenBank/DDBJ databases">
        <authorList>
            <person name="de Groot N.N."/>
        </authorList>
    </citation>
    <scope>NUCLEOTIDE SEQUENCE [LARGE SCALE GENOMIC DNA]</scope>
    <source>
        <strain evidence="3 4">CGMCC 1.9157</strain>
    </source>
</reference>
<dbReference type="STRING" id="655353.SAMN04488056_103269"/>
<dbReference type="Gene3D" id="3.40.1740.10">
    <property type="entry name" value="VC0467-like"/>
    <property type="match status" value="1"/>
</dbReference>
<dbReference type="NCBIfam" id="NF001268">
    <property type="entry name" value="PRK00228.1-4"/>
    <property type="match status" value="1"/>
</dbReference>
<protein>
    <recommendedName>
        <fullName evidence="2">UPF0301 protein SAMN04488056_103269</fullName>
    </recommendedName>
</protein>
<dbReference type="SUPFAM" id="SSF143456">
    <property type="entry name" value="VC0467-like"/>
    <property type="match status" value="1"/>
</dbReference>
<dbReference type="InterPro" id="IPR003774">
    <property type="entry name" value="AlgH-like"/>
</dbReference>
<evidence type="ECO:0000313" key="4">
    <source>
        <dbReference type="Proteomes" id="UP000199236"/>
    </source>
</evidence>
<name>A0A1I5ENH1_9HYPH</name>
<proteinExistence type="inferred from homology"/>
<evidence type="ECO:0000256" key="2">
    <source>
        <dbReference type="HAMAP-Rule" id="MF_00758"/>
    </source>
</evidence>
<comment type="similarity">
    <text evidence="1 2">Belongs to the UPF0301 (AlgH) family.</text>
</comment>
<dbReference type="NCBIfam" id="NF001266">
    <property type="entry name" value="PRK00228.1-1"/>
    <property type="match status" value="1"/>
</dbReference>
<dbReference type="AlphaFoldDB" id="A0A1I5ENH1"/>
<dbReference type="EMBL" id="FOVR01000003">
    <property type="protein sequence ID" value="SFO13009.1"/>
    <property type="molecule type" value="Genomic_DNA"/>
</dbReference>
<dbReference type="PANTHER" id="PTHR30327">
    <property type="entry name" value="UNCHARACTERIZED PROTEIN YQGE"/>
    <property type="match status" value="1"/>
</dbReference>
<evidence type="ECO:0000313" key="3">
    <source>
        <dbReference type="EMBL" id="SFO13009.1"/>
    </source>
</evidence>
<gene>
    <name evidence="3" type="ORF">SAMN04488056_103269</name>
</gene>
<accession>A0A1I5ENH1</accession>